<dbReference type="EMBL" id="PGCJ01000262">
    <property type="protein sequence ID" value="PLW35191.1"/>
    <property type="molecule type" value="Genomic_DNA"/>
</dbReference>
<evidence type="ECO:0000313" key="1">
    <source>
        <dbReference type="EMBL" id="PLW08113.1"/>
    </source>
</evidence>
<dbReference type="EMBL" id="PGCJ01001182">
    <property type="protein sequence ID" value="PLW08113.1"/>
    <property type="molecule type" value="Genomic_DNA"/>
</dbReference>
<gene>
    <name evidence="2" type="ORF">PCANC_19281</name>
    <name evidence="1" type="ORF">PCANC_22459</name>
</gene>
<protein>
    <submittedName>
        <fullName evidence="2">Uncharacterized protein</fullName>
    </submittedName>
</protein>
<keyword evidence="3" id="KW-1185">Reference proteome</keyword>
<dbReference type="Proteomes" id="UP000235388">
    <property type="component" value="Unassembled WGS sequence"/>
</dbReference>
<evidence type="ECO:0000313" key="2">
    <source>
        <dbReference type="EMBL" id="PLW35191.1"/>
    </source>
</evidence>
<proteinExistence type="predicted"/>
<name>A0A2N5UBT6_9BASI</name>
<sequence length="69" mass="8132">MCRQPRETLLKFEPEHEKFKAAWEQSMPEPVFYQRLTEKEAEKEAGEEERKRAKRNSFAFGTLSLDAGI</sequence>
<accession>A0A2N5UBT6</accession>
<evidence type="ECO:0000313" key="3">
    <source>
        <dbReference type="Proteomes" id="UP000235388"/>
    </source>
</evidence>
<reference evidence="2 3" key="1">
    <citation type="submission" date="2017-11" db="EMBL/GenBank/DDBJ databases">
        <title>De novo assembly and phasing of dikaryotic genomes from two isolates of Puccinia coronata f. sp. avenae, the causal agent of oat crown rust.</title>
        <authorList>
            <person name="Miller M.E."/>
            <person name="Zhang Y."/>
            <person name="Omidvar V."/>
            <person name="Sperschneider J."/>
            <person name="Schwessinger B."/>
            <person name="Raley C."/>
            <person name="Palmer J.M."/>
            <person name="Garnica D."/>
            <person name="Upadhyaya N."/>
            <person name="Rathjen J."/>
            <person name="Taylor J.M."/>
            <person name="Park R.F."/>
            <person name="Dodds P.N."/>
            <person name="Hirsch C.D."/>
            <person name="Kianian S.F."/>
            <person name="Figueroa M."/>
        </authorList>
    </citation>
    <scope>NUCLEOTIDE SEQUENCE [LARGE SCALE GENOMIC DNA]</scope>
    <source>
        <strain evidence="2">12NC29</strain>
    </source>
</reference>
<dbReference type="AlphaFoldDB" id="A0A2N5UBT6"/>
<dbReference type="STRING" id="200324.A0A2N5UBT6"/>
<comment type="caution">
    <text evidence="2">The sequence shown here is derived from an EMBL/GenBank/DDBJ whole genome shotgun (WGS) entry which is preliminary data.</text>
</comment>
<organism evidence="2 3">
    <name type="scientific">Puccinia coronata f. sp. avenae</name>
    <dbReference type="NCBI Taxonomy" id="200324"/>
    <lineage>
        <taxon>Eukaryota</taxon>
        <taxon>Fungi</taxon>
        <taxon>Dikarya</taxon>
        <taxon>Basidiomycota</taxon>
        <taxon>Pucciniomycotina</taxon>
        <taxon>Pucciniomycetes</taxon>
        <taxon>Pucciniales</taxon>
        <taxon>Pucciniaceae</taxon>
        <taxon>Puccinia</taxon>
    </lineage>
</organism>